<dbReference type="EMBL" id="CP002582">
    <property type="protein sequence ID" value="ADZ82719.1"/>
    <property type="molecule type" value="Genomic_DNA"/>
</dbReference>
<dbReference type="RefSeq" id="WP_013656019.1">
    <property type="nucleotide sequence ID" value="NC_015275.1"/>
</dbReference>
<keyword evidence="1" id="KW-1133">Transmembrane helix</keyword>
<organism evidence="2 3">
    <name type="scientific">Cellulosilyticum lentocellum (strain ATCC 49066 / DSM 5427 / NCIMB 11756 / RHM5)</name>
    <name type="common">Clostridium lentocellum</name>
    <dbReference type="NCBI Taxonomy" id="642492"/>
    <lineage>
        <taxon>Bacteria</taxon>
        <taxon>Bacillati</taxon>
        <taxon>Bacillota</taxon>
        <taxon>Clostridia</taxon>
        <taxon>Lachnospirales</taxon>
        <taxon>Cellulosilyticaceae</taxon>
        <taxon>Cellulosilyticum</taxon>
    </lineage>
</organism>
<dbReference type="Proteomes" id="UP000008467">
    <property type="component" value="Chromosome"/>
</dbReference>
<keyword evidence="3" id="KW-1185">Reference proteome</keyword>
<reference evidence="2 3" key="1">
    <citation type="journal article" date="2011" name="J. Bacteriol.">
        <title>Complete genome sequence of the cellulose-degrading bacterium Cellulosilyticum lentocellum.</title>
        <authorList>
            <consortium name="US DOE Joint Genome Institute"/>
            <person name="Miller D.A."/>
            <person name="Suen G."/>
            <person name="Bruce D."/>
            <person name="Copeland A."/>
            <person name="Cheng J.F."/>
            <person name="Detter C."/>
            <person name="Goodwin L.A."/>
            <person name="Han C.S."/>
            <person name="Hauser L.J."/>
            <person name="Land M.L."/>
            <person name="Lapidus A."/>
            <person name="Lucas S."/>
            <person name="Meincke L."/>
            <person name="Pitluck S."/>
            <person name="Tapia R."/>
            <person name="Teshima H."/>
            <person name="Woyke T."/>
            <person name="Fox B.G."/>
            <person name="Angert E.R."/>
            <person name="Currie C.R."/>
        </authorList>
    </citation>
    <scope>NUCLEOTIDE SEQUENCE [LARGE SCALE GENOMIC DNA]</scope>
    <source>
        <strain evidence="3">ATCC 49066 / DSM 5427 / NCIMB 11756 / RHM5</strain>
    </source>
</reference>
<evidence type="ECO:0000313" key="3">
    <source>
        <dbReference type="Proteomes" id="UP000008467"/>
    </source>
</evidence>
<keyword evidence="1" id="KW-0472">Membrane</keyword>
<name>F2JRB0_CELLD</name>
<gene>
    <name evidence="2" type="ordered locus">Clole_0987</name>
</gene>
<sequence>MQNAYWIISLGIAMLGFVFGQMQGQRKRGYEDGVIKASLDTLTNKVNELSTKIDDINIGELRQRVKALEKSVFKERE</sequence>
<protein>
    <submittedName>
        <fullName evidence="2">Uncharacterized protein</fullName>
    </submittedName>
</protein>
<evidence type="ECO:0000313" key="2">
    <source>
        <dbReference type="EMBL" id="ADZ82719.1"/>
    </source>
</evidence>
<keyword evidence="1" id="KW-0812">Transmembrane</keyword>
<dbReference type="STRING" id="642492.Clole_0987"/>
<proteinExistence type="predicted"/>
<accession>F2JRB0</accession>
<dbReference type="AlphaFoldDB" id="F2JRB0"/>
<dbReference type="KEGG" id="cle:Clole_0987"/>
<dbReference type="HOGENOM" id="CLU_2631715_0_0_9"/>
<evidence type="ECO:0000256" key="1">
    <source>
        <dbReference type="SAM" id="Phobius"/>
    </source>
</evidence>
<feature type="transmembrane region" description="Helical" evidence="1">
    <location>
        <begin position="6"/>
        <end position="22"/>
    </location>
</feature>